<accession>A0A076PYD4</accession>
<dbReference type="RefSeq" id="WP_003051710.1">
    <property type="nucleotide sequence ID" value="NZ_CP006704.1"/>
</dbReference>
<evidence type="ECO:0000313" key="2">
    <source>
        <dbReference type="EMBL" id="AIJ48845.1"/>
    </source>
</evidence>
<dbReference type="EMBL" id="CP006704">
    <property type="protein sequence ID" value="AIJ48845.1"/>
    <property type="molecule type" value="Genomic_DNA"/>
</dbReference>
<dbReference type="Proteomes" id="UP000028782">
    <property type="component" value="Chromosome"/>
</dbReference>
<keyword evidence="1" id="KW-1133">Transmembrane helix</keyword>
<feature type="transmembrane region" description="Helical" evidence="1">
    <location>
        <begin position="94"/>
        <end position="122"/>
    </location>
</feature>
<feature type="transmembrane region" description="Helical" evidence="1">
    <location>
        <begin position="12"/>
        <end position="32"/>
    </location>
</feature>
<evidence type="ECO:0000256" key="1">
    <source>
        <dbReference type="SAM" id="Phobius"/>
    </source>
</evidence>
<protein>
    <submittedName>
        <fullName evidence="2">Uncharacterized protein</fullName>
    </submittedName>
</protein>
<dbReference type="HOGENOM" id="CLU_148461_0_0_4"/>
<organism evidence="2 3">
    <name type="scientific">Comamonas testosteroni TK102</name>
    <dbReference type="NCBI Taxonomy" id="1392005"/>
    <lineage>
        <taxon>Bacteria</taxon>
        <taxon>Pseudomonadati</taxon>
        <taxon>Pseudomonadota</taxon>
        <taxon>Betaproteobacteria</taxon>
        <taxon>Burkholderiales</taxon>
        <taxon>Comamonadaceae</taxon>
        <taxon>Comamonas</taxon>
    </lineage>
</organism>
<keyword evidence="1" id="KW-0472">Membrane</keyword>
<dbReference type="KEGG" id="ctes:O987_23830"/>
<gene>
    <name evidence="2" type="ORF">O987_23830</name>
</gene>
<sequence>MSEPTSAVGTFAGYKLALFSLPVIASLIAFWLGLRFVPLRSTDPRGDLLNRVLACLVSGFVLGVPALVLLMQHWPGIFEAGMRLATMAAVPSIAGFFIITGCVLVVCSIPGPWIVAGVFLWLKRSEGQTITEMADQLRGDIAGHGAAGRKGGAE</sequence>
<keyword evidence="1" id="KW-0812">Transmembrane</keyword>
<name>A0A076PYD4_COMTE</name>
<evidence type="ECO:0000313" key="3">
    <source>
        <dbReference type="Proteomes" id="UP000028782"/>
    </source>
</evidence>
<reference evidence="2 3" key="1">
    <citation type="journal article" date="2014" name="Genome Announc.">
        <title>Complete Genome Sequence of Polychlorinated Biphenyl Degrader Comamonas testosteroni TK102 (NBRC 109938).</title>
        <authorList>
            <person name="Fukuda K."/>
            <person name="Hosoyama A."/>
            <person name="Tsuchikane K."/>
            <person name="Ohji S."/>
            <person name="Yamazoe A."/>
            <person name="Fujita N."/>
            <person name="Shintani M."/>
            <person name="Kimbara K."/>
        </authorList>
    </citation>
    <scope>NUCLEOTIDE SEQUENCE [LARGE SCALE GENOMIC DNA]</scope>
    <source>
        <strain evidence="2">TK102</strain>
    </source>
</reference>
<dbReference type="AlphaFoldDB" id="A0A076PYD4"/>
<feature type="transmembrane region" description="Helical" evidence="1">
    <location>
        <begin position="52"/>
        <end position="74"/>
    </location>
</feature>
<proteinExistence type="predicted"/>